<dbReference type="GO" id="GO:0005759">
    <property type="term" value="C:mitochondrial matrix"/>
    <property type="evidence" value="ECO:0007669"/>
    <property type="project" value="UniProtKB-SubCell"/>
</dbReference>
<name>A0AAJ6ZXH9_PAPXU</name>
<dbReference type="InterPro" id="IPR048821">
    <property type="entry name" value="PDE12-like_N"/>
</dbReference>
<dbReference type="InterPro" id="IPR005135">
    <property type="entry name" value="Endo/exonuclease/phosphatase"/>
</dbReference>
<evidence type="ECO:0000256" key="9">
    <source>
        <dbReference type="ARBA" id="ARBA00022842"/>
    </source>
</evidence>
<keyword evidence="3" id="KW-0597">Phosphoprotein</keyword>
<keyword evidence="8" id="KW-0269">Exonuclease</keyword>
<dbReference type="GO" id="GO:0046872">
    <property type="term" value="F:metal ion binding"/>
    <property type="evidence" value="ECO:0007669"/>
    <property type="project" value="UniProtKB-KW"/>
</dbReference>
<keyword evidence="4" id="KW-0507">mRNA processing</keyword>
<dbReference type="AlphaFoldDB" id="A0AAJ6ZXH9"/>
<keyword evidence="10" id="KW-0809">Transit peptide</keyword>
<dbReference type="KEGG" id="pxu:106127607"/>
<dbReference type="GO" id="GO:0000288">
    <property type="term" value="P:nuclear-transcribed mRNA catabolic process, deadenylation-dependent decay"/>
    <property type="evidence" value="ECO:0007669"/>
    <property type="project" value="TreeGrafter"/>
</dbReference>
<protein>
    <recommendedName>
        <fullName evidence="12">2',5'-phosphodiesterase 12</fullName>
    </recommendedName>
    <alternativeName>
        <fullName evidence="13">Mitochondrial deadenylase</fullName>
    </alternativeName>
</protein>
<feature type="domain" description="Endonuclease/exonuclease/phosphatase" evidence="14">
    <location>
        <begin position="269"/>
        <end position="577"/>
    </location>
</feature>
<evidence type="ECO:0000256" key="10">
    <source>
        <dbReference type="ARBA" id="ARBA00022946"/>
    </source>
</evidence>
<evidence type="ECO:0000256" key="8">
    <source>
        <dbReference type="ARBA" id="ARBA00022839"/>
    </source>
</evidence>
<feature type="domain" description="2',5'-phosphodiesterase 12-like N-terminal" evidence="15">
    <location>
        <begin position="140"/>
        <end position="241"/>
    </location>
</feature>
<dbReference type="InterPro" id="IPR050410">
    <property type="entry name" value="CCR4/nocturin_mRNA_transcr"/>
</dbReference>
<dbReference type="Pfam" id="PF21171">
    <property type="entry name" value="PDE12-like_N"/>
    <property type="match status" value="1"/>
</dbReference>
<evidence type="ECO:0000256" key="12">
    <source>
        <dbReference type="ARBA" id="ARBA00072755"/>
    </source>
</evidence>
<comment type="cofactor">
    <cofactor evidence="1">
        <name>Mg(2+)</name>
        <dbReference type="ChEBI" id="CHEBI:18420"/>
    </cofactor>
</comment>
<keyword evidence="5" id="KW-0540">Nuclease</keyword>
<proteinExistence type="predicted"/>
<dbReference type="GO" id="GO:0004535">
    <property type="term" value="F:poly(A)-specific ribonuclease activity"/>
    <property type="evidence" value="ECO:0007669"/>
    <property type="project" value="UniProtKB-ARBA"/>
</dbReference>
<dbReference type="GO" id="GO:0006397">
    <property type="term" value="P:mRNA processing"/>
    <property type="evidence" value="ECO:0007669"/>
    <property type="project" value="UniProtKB-KW"/>
</dbReference>
<evidence type="ECO:0000259" key="15">
    <source>
        <dbReference type="Pfam" id="PF21171"/>
    </source>
</evidence>
<dbReference type="FunFam" id="3.60.10.10:FF:000018">
    <property type="entry name" value="2',5'-phosphodiesterase 12"/>
    <property type="match status" value="1"/>
</dbReference>
<keyword evidence="6" id="KW-0479">Metal-binding</keyword>
<accession>A0AAJ6ZXH9</accession>
<evidence type="ECO:0000256" key="6">
    <source>
        <dbReference type="ARBA" id="ARBA00022723"/>
    </source>
</evidence>
<dbReference type="Gene3D" id="3.60.10.10">
    <property type="entry name" value="Endonuclease/exonuclease/phosphatase"/>
    <property type="match status" value="1"/>
</dbReference>
<organism evidence="16">
    <name type="scientific">Papilio xuthus</name>
    <name type="common">Asian swallowtail butterfly</name>
    <dbReference type="NCBI Taxonomy" id="66420"/>
    <lineage>
        <taxon>Eukaryota</taxon>
        <taxon>Metazoa</taxon>
        <taxon>Ecdysozoa</taxon>
        <taxon>Arthropoda</taxon>
        <taxon>Hexapoda</taxon>
        <taxon>Insecta</taxon>
        <taxon>Pterygota</taxon>
        <taxon>Neoptera</taxon>
        <taxon>Endopterygota</taxon>
        <taxon>Lepidoptera</taxon>
        <taxon>Glossata</taxon>
        <taxon>Ditrysia</taxon>
        <taxon>Papilionoidea</taxon>
        <taxon>Papilionidae</taxon>
        <taxon>Papilioninae</taxon>
        <taxon>Papilio</taxon>
    </lineage>
</organism>
<keyword evidence="9" id="KW-0460">Magnesium</keyword>
<evidence type="ECO:0000256" key="2">
    <source>
        <dbReference type="ARBA" id="ARBA00004305"/>
    </source>
</evidence>
<evidence type="ECO:0000256" key="7">
    <source>
        <dbReference type="ARBA" id="ARBA00022801"/>
    </source>
</evidence>
<gene>
    <name evidence="16" type="primary">LOC106127607</name>
</gene>
<dbReference type="SUPFAM" id="SSF56219">
    <property type="entry name" value="DNase I-like"/>
    <property type="match status" value="1"/>
</dbReference>
<evidence type="ECO:0000256" key="4">
    <source>
        <dbReference type="ARBA" id="ARBA00022664"/>
    </source>
</evidence>
<dbReference type="InterPro" id="IPR036691">
    <property type="entry name" value="Endo/exonu/phosph_ase_sf"/>
</dbReference>
<comment type="subcellular location">
    <subcellularLocation>
        <location evidence="2">Mitochondrion matrix</location>
    </subcellularLocation>
</comment>
<dbReference type="GeneID" id="106127607"/>
<sequence>MILRFNVINQKFSTTIKILKTSAMNASKCYFRYIEAEEKIDISFLLKVKHAVRQFNFKRKPTENIQTLCNRIETNVQKVIAKKNKKNEKASVNTKIKIAVLDVNNQEMSDNYSCKDLFEMEGPLKVQICEQFYEAVFNAPWIININLPKCLLLGFPVYPENFETLYTIKEKSDFKWYTGKPVNNQGNIISDIHINWILVGNSYSYVPTSVDVGMKLKLECTPGNDNITGPAVETISTSLVEAGPGPCPFEARHQFTSSILKDSSFRCVSYNILADLYCDSDFTRSVLHPYCPPYALQIDYRKQLILKELKGYNADIYCLQEVDKKIFNNSLEPFLNSIGLKGLFYKKGKTVSEGLACFYRQSRFELLEEENILLADAIKTLPCLESIWNAIKDNKPLIDRLLDRSTVASATILQSKDNLKEIVIVANTHLYFHPDADHIRLLQGGIVIYWLNEIRDRLIQKHLGKRISLVLCGDFNSVPSCGIYQLYTTGIVPDSLPDWQSNGDEKISNLCLSHGLLLGSACGTPPFTNFTVGFADCLDYIFYDKNNLEVEQVIPFPSIEELQAHTALPSIVFPSDHIAIISDLRFKI</sequence>
<dbReference type="RefSeq" id="XP_013181192.1">
    <property type="nucleotide sequence ID" value="XM_013325738.1"/>
</dbReference>
<evidence type="ECO:0000259" key="14">
    <source>
        <dbReference type="Pfam" id="PF03372"/>
    </source>
</evidence>
<evidence type="ECO:0000256" key="11">
    <source>
        <dbReference type="ARBA" id="ARBA00023128"/>
    </source>
</evidence>
<keyword evidence="7" id="KW-0378">Hydrolase</keyword>
<reference evidence="16" key="1">
    <citation type="submission" date="2025-08" db="UniProtKB">
        <authorList>
            <consortium name="RefSeq"/>
        </authorList>
    </citation>
    <scope>IDENTIFICATION</scope>
</reference>
<evidence type="ECO:0000256" key="5">
    <source>
        <dbReference type="ARBA" id="ARBA00022722"/>
    </source>
</evidence>
<evidence type="ECO:0000256" key="13">
    <source>
        <dbReference type="ARBA" id="ARBA00083541"/>
    </source>
</evidence>
<evidence type="ECO:0000256" key="1">
    <source>
        <dbReference type="ARBA" id="ARBA00001946"/>
    </source>
</evidence>
<dbReference type="Proteomes" id="UP000694872">
    <property type="component" value="Unplaced"/>
</dbReference>
<dbReference type="PANTHER" id="PTHR12121">
    <property type="entry name" value="CARBON CATABOLITE REPRESSOR PROTEIN 4"/>
    <property type="match status" value="1"/>
</dbReference>
<keyword evidence="11" id="KW-0496">Mitochondrion</keyword>
<evidence type="ECO:0000313" key="16">
    <source>
        <dbReference type="RefSeq" id="XP_013181192.1"/>
    </source>
</evidence>
<dbReference type="PANTHER" id="PTHR12121:SF37">
    <property type="entry name" value="2',5'-PHOSPHODIESTERASE 12"/>
    <property type="match status" value="1"/>
</dbReference>
<dbReference type="Pfam" id="PF03372">
    <property type="entry name" value="Exo_endo_phos"/>
    <property type="match status" value="1"/>
</dbReference>
<evidence type="ECO:0000256" key="3">
    <source>
        <dbReference type="ARBA" id="ARBA00022553"/>
    </source>
</evidence>